<feature type="transmembrane region" description="Helical" evidence="9">
    <location>
        <begin position="454"/>
        <end position="477"/>
    </location>
</feature>
<keyword evidence="6 9" id="KW-0812">Transmembrane</keyword>
<feature type="transmembrane region" description="Helical" evidence="9">
    <location>
        <begin position="387"/>
        <end position="408"/>
    </location>
</feature>
<dbReference type="PANTHER" id="PTHR12929:SF10">
    <property type="entry name" value="RIBOFLAVIN TRANSPORTER"/>
    <property type="match status" value="1"/>
</dbReference>
<evidence type="ECO:0000256" key="4">
    <source>
        <dbReference type="ARBA" id="ARBA00022448"/>
    </source>
</evidence>
<feature type="transmembrane region" description="Helical" evidence="9">
    <location>
        <begin position="118"/>
        <end position="139"/>
    </location>
</feature>
<evidence type="ECO:0000313" key="10">
    <source>
        <dbReference type="EMBL" id="KAF8782683.1"/>
    </source>
</evidence>
<proteinExistence type="inferred from homology"/>
<feature type="transmembrane region" description="Helical" evidence="9">
    <location>
        <begin position="48"/>
        <end position="65"/>
    </location>
</feature>
<dbReference type="AlphaFoldDB" id="A0A8T0EWH7"/>
<feature type="transmembrane region" description="Helical" evidence="9">
    <location>
        <begin position="184"/>
        <end position="203"/>
    </location>
</feature>
<feature type="transmembrane region" description="Helical" evidence="9">
    <location>
        <begin position="20"/>
        <end position="36"/>
    </location>
</feature>
<feature type="transmembrane region" description="Helical" evidence="9">
    <location>
        <begin position="151"/>
        <end position="172"/>
    </location>
</feature>
<reference evidence="10" key="2">
    <citation type="submission" date="2020-06" db="EMBL/GenBank/DDBJ databases">
        <authorList>
            <person name="Sheffer M."/>
        </authorList>
    </citation>
    <scope>NUCLEOTIDE SEQUENCE</scope>
</reference>
<keyword evidence="11" id="KW-1185">Reference proteome</keyword>
<dbReference type="PANTHER" id="PTHR12929">
    <property type="entry name" value="SOLUTE CARRIER FAMILY 52"/>
    <property type="match status" value="1"/>
</dbReference>
<feature type="transmembrane region" description="Helical" evidence="9">
    <location>
        <begin position="358"/>
        <end position="380"/>
    </location>
</feature>
<evidence type="ECO:0000256" key="2">
    <source>
        <dbReference type="ARBA" id="ARBA00004651"/>
    </source>
</evidence>
<comment type="caution">
    <text evidence="10">The sequence shown here is derived from an EMBL/GenBank/DDBJ whole genome shotgun (WGS) entry which is preliminary data.</text>
</comment>
<reference evidence="10" key="1">
    <citation type="journal article" date="2020" name="bioRxiv">
        <title>Chromosome-level reference genome of the European wasp spider Argiope bruennichi: a resource for studies on range expansion and evolutionary adaptation.</title>
        <authorList>
            <person name="Sheffer M.M."/>
            <person name="Hoppe A."/>
            <person name="Krehenwinkel H."/>
            <person name="Uhl G."/>
            <person name="Kuss A.W."/>
            <person name="Jensen L."/>
            <person name="Jensen C."/>
            <person name="Gillespie R.G."/>
            <person name="Hoff K.J."/>
            <person name="Prost S."/>
        </authorList>
    </citation>
    <scope>NUCLEOTIDE SEQUENCE</scope>
</reference>
<gene>
    <name evidence="10" type="ORF">HNY73_012942</name>
</gene>
<evidence type="ECO:0000256" key="8">
    <source>
        <dbReference type="ARBA" id="ARBA00023136"/>
    </source>
</evidence>
<accession>A0A8T0EWH7</accession>
<comment type="subcellular location">
    <subcellularLocation>
        <location evidence="2 9">Cell membrane</location>
        <topology evidence="2 9">Multi-pass membrane protein</topology>
    </subcellularLocation>
</comment>
<keyword evidence="5 9" id="KW-1003">Cell membrane</keyword>
<comment type="catalytic activity">
    <reaction evidence="1 9">
        <text>riboflavin(in) = riboflavin(out)</text>
        <dbReference type="Rhea" id="RHEA:35015"/>
        <dbReference type="ChEBI" id="CHEBI:57986"/>
    </reaction>
</comment>
<evidence type="ECO:0000256" key="3">
    <source>
        <dbReference type="ARBA" id="ARBA00006366"/>
    </source>
</evidence>
<dbReference type="EMBL" id="JABXBU010001863">
    <property type="protein sequence ID" value="KAF8782683.1"/>
    <property type="molecule type" value="Genomic_DNA"/>
</dbReference>
<comment type="caution">
    <text evidence="9">Lacks conserved residue(s) required for the propagation of feature annotation.</text>
</comment>
<evidence type="ECO:0000256" key="6">
    <source>
        <dbReference type="ARBA" id="ARBA00022692"/>
    </source>
</evidence>
<dbReference type="GO" id="GO:0032217">
    <property type="term" value="F:riboflavin transmembrane transporter activity"/>
    <property type="evidence" value="ECO:0007669"/>
    <property type="project" value="UniProtKB-UniRule"/>
</dbReference>
<name>A0A8T0EWH7_ARGBR</name>
<dbReference type="Proteomes" id="UP000807504">
    <property type="component" value="Unassembled WGS sequence"/>
</dbReference>
<dbReference type="Pfam" id="PF06237">
    <property type="entry name" value="SLC52_ribofla_tr"/>
    <property type="match status" value="1"/>
</dbReference>
<organism evidence="10 11">
    <name type="scientific">Argiope bruennichi</name>
    <name type="common">Wasp spider</name>
    <name type="synonym">Aranea bruennichi</name>
    <dbReference type="NCBI Taxonomy" id="94029"/>
    <lineage>
        <taxon>Eukaryota</taxon>
        <taxon>Metazoa</taxon>
        <taxon>Ecdysozoa</taxon>
        <taxon>Arthropoda</taxon>
        <taxon>Chelicerata</taxon>
        <taxon>Arachnida</taxon>
        <taxon>Araneae</taxon>
        <taxon>Araneomorphae</taxon>
        <taxon>Entelegynae</taxon>
        <taxon>Araneoidea</taxon>
        <taxon>Araneidae</taxon>
        <taxon>Argiope</taxon>
    </lineage>
</organism>
<sequence>MGVRIPPLVKKPKKVVACALHHYILSAVILMLKVTPMGAEAVKPRRNLTVDFLIVIFGVSSWVAVNGLWVELPVLVNKLPESWELASYIVITSQIANLGPILFGAARKIWSQKLLEIPIIHVSLGIVVTACTLLCFFWDTTTFLFGGLHSSALLVLAFFLSFVDCTSSLLYLPFIANFKEQYVISYMIGSGLSGPVPGLIAMAQGVGGYADCKNVTVKTTTENGTSIDFVLQAYYPPPRFSPNIFFGILTAQMCISWIAFILLNSLTTAKRERVPLTPVARASNPALAENFQSSSTDGDFSTSIEKPTLSQQYLLGKPGLPKAHYYLLLFIQGFLSTIHNGVLLSIQTYSCLPYGSIAYHLTVTLSSFANPLCCFVAIFFPVTNIYAVAGLSTFTTAWSIYVLVIALLSPTPPFVGLAIGAALIVIAWIMVSGSVAFTKACIASILRREGGQVALFRCGVVTQLGSAIGALVTFLLIQYTTLFKSYTPCS</sequence>
<keyword evidence="8 9" id="KW-0472">Membrane</keyword>
<evidence type="ECO:0000256" key="1">
    <source>
        <dbReference type="ARBA" id="ARBA00000215"/>
    </source>
</evidence>
<feature type="transmembrane region" description="Helical" evidence="9">
    <location>
        <begin position="325"/>
        <end position="346"/>
    </location>
</feature>
<evidence type="ECO:0000256" key="7">
    <source>
        <dbReference type="ARBA" id="ARBA00022989"/>
    </source>
</evidence>
<comment type="similarity">
    <text evidence="3 9">Belongs to the riboflavin transporter family.</text>
</comment>
<comment type="function">
    <text evidence="9">Plasma membrane transporter mediating the uptake by cells of the water soluble vitamin B2/riboflavin that plays a key role in biochemical oxidation-reduction reactions of the carbohydrate, lipid, and amino acid metabolism.</text>
</comment>
<dbReference type="GO" id="GO:0005886">
    <property type="term" value="C:plasma membrane"/>
    <property type="evidence" value="ECO:0007669"/>
    <property type="project" value="UniProtKB-SubCell"/>
</dbReference>
<dbReference type="InterPro" id="IPR009357">
    <property type="entry name" value="Riboflavin_transptr"/>
</dbReference>
<feature type="transmembrane region" description="Helical" evidence="9">
    <location>
        <begin position="244"/>
        <end position="263"/>
    </location>
</feature>
<feature type="transmembrane region" description="Helical" evidence="9">
    <location>
        <begin position="85"/>
        <end position="106"/>
    </location>
</feature>
<evidence type="ECO:0000256" key="9">
    <source>
        <dbReference type="RuleBase" id="RU368035"/>
    </source>
</evidence>
<keyword evidence="7 9" id="KW-1133">Transmembrane helix</keyword>
<feature type="transmembrane region" description="Helical" evidence="9">
    <location>
        <begin position="414"/>
        <end position="442"/>
    </location>
</feature>
<evidence type="ECO:0000256" key="5">
    <source>
        <dbReference type="ARBA" id="ARBA00022475"/>
    </source>
</evidence>
<protein>
    <recommendedName>
        <fullName evidence="9">Riboflavin transporter</fullName>
    </recommendedName>
</protein>
<evidence type="ECO:0000313" key="11">
    <source>
        <dbReference type="Proteomes" id="UP000807504"/>
    </source>
</evidence>
<keyword evidence="4 9" id="KW-0813">Transport</keyword>